<reference evidence="2 3" key="1">
    <citation type="journal article" date="2011" name="Proc. Natl. Acad. Sci. U.S.A.">
        <title>Genome and transcriptome analyses of the mountain pine beetle-fungal symbiont Grosmannia clavigera, a lodgepole pine pathogen.</title>
        <authorList>
            <person name="DiGuistini S."/>
            <person name="Wang Y."/>
            <person name="Liao N.Y."/>
            <person name="Taylor G."/>
            <person name="Tanguay P."/>
            <person name="Feau N."/>
            <person name="Henrissat B."/>
            <person name="Chan S.K."/>
            <person name="Hesse-Orce U."/>
            <person name="Alamouti S.M."/>
            <person name="Tsui C.K.M."/>
            <person name="Docking R.T."/>
            <person name="Levasseur A."/>
            <person name="Haridas S."/>
            <person name="Robertson G."/>
            <person name="Birol I."/>
            <person name="Holt R.A."/>
            <person name="Marra M.A."/>
            <person name="Hamelin R.C."/>
            <person name="Hirst M."/>
            <person name="Jones S.J.M."/>
            <person name="Bohlmann J."/>
            <person name="Breuil C."/>
        </authorList>
    </citation>
    <scope>NUCLEOTIDE SEQUENCE [LARGE SCALE GENOMIC DNA]</scope>
    <source>
        <strain evidence="3">kw1407 / UAMH 11150</strain>
    </source>
</reference>
<dbReference type="PANTHER" id="PTHR36448:SF3">
    <property type="entry name" value="CUPIN TYPE-2 DOMAIN-CONTAINING PROTEIN"/>
    <property type="match status" value="1"/>
</dbReference>
<protein>
    <submittedName>
        <fullName evidence="2">FAD-dependent pyridine nucleotide-disulfide oxidoreductase</fullName>
    </submittedName>
</protein>
<dbReference type="Pfam" id="PF13450">
    <property type="entry name" value="NAD_binding_8"/>
    <property type="match status" value="1"/>
</dbReference>
<dbReference type="Gene3D" id="3.50.50.60">
    <property type="entry name" value="FAD/NAD(P)-binding domain"/>
    <property type="match status" value="1"/>
</dbReference>
<dbReference type="OrthoDB" id="68575at2759"/>
<name>F0XDM1_GROCL</name>
<evidence type="ECO:0000313" key="3">
    <source>
        <dbReference type="Proteomes" id="UP000007796"/>
    </source>
</evidence>
<dbReference type="Gene3D" id="2.60.120.10">
    <property type="entry name" value="Jelly Rolls"/>
    <property type="match status" value="1"/>
</dbReference>
<accession>F0XDM1</accession>
<dbReference type="Proteomes" id="UP000007796">
    <property type="component" value="Unassembled WGS sequence"/>
</dbReference>
<dbReference type="Gene3D" id="1.10.405.20">
    <property type="match status" value="1"/>
</dbReference>
<proteinExistence type="predicted"/>
<sequence length="647" mass="69918">MIEVTKYWLSPTALVPNSPWPLLHYKNVLNKGDDSEACVPIEAWDRFTGNGWEVQWLYRYGQTQDSHFHSGVHECMAVLSGTATIRFGAGDKSEDLDANTTGSAFEAGGVEIEANAGDVFVIPAGVAHKTHNTRPESAFRLLSPGCGRGVEAENPRQALVGLPLTGFTMIGAYPQGSEWDALRGGGDFEAVWRVPKPERDPVFGEAEVEVDVAIIGGGASGSYAAVRLREDFNKTVLVIEKAGKLPAAGRPIDYGVEAYLNRETTIAFFKRFNVGLIDPTLASDIELLLLTKNVDFSTGLPVDVSYGPVDLVGVPVAFLEYTSYAVKYQAWFANGYFQTGDVPDDLLLSFGDFLAKYDLGGSLGILRNLLWLSDALNMPTWFVMSVVGLPQIQAFGLGLIGPSFKWPATYSAETLYERVLDLLGDDVLLGSTVVSSQRSDSGVELTVQTPSGQKTVKAKKLLVAAPPSPNNVGSWDLDDNEALLFGKFSWETLFVGVVQDTGFPSHATGIRNAPNDPSRYYLPHGSFTDAFSKADTGTGADLWTTRVLGVAGLSASEAQTMIYQSLTQMGEAGTYDIASPSLVAFTDHGANAPKVSAADLKDGFYNKLYALQGQRSTYWTGFAWAPDYSSILWDFTETLFPGIISGI</sequence>
<dbReference type="EMBL" id="GL629765">
    <property type="protein sequence ID" value="EFX04245.1"/>
    <property type="molecule type" value="Genomic_DNA"/>
</dbReference>
<dbReference type="InterPro" id="IPR011051">
    <property type="entry name" value="RmlC_Cupin_sf"/>
</dbReference>
<evidence type="ECO:0000313" key="2">
    <source>
        <dbReference type="EMBL" id="EFX04245.1"/>
    </source>
</evidence>
<dbReference type="HOGENOM" id="CLU_028280_0_0_1"/>
<keyword evidence="3" id="KW-1185">Reference proteome</keyword>
<feature type="domain" description="Cupin type-1" evidence="1">
    <location>
        <begin position="67"/>
        <end position="139"/>
    </location>
</feature>
<dbReference type="GeneID" id="25974022"/>
<organism evidence="3">
    <name type="scientific">Grosmannia clavigera (strain kw1407 / UAMH 11150)</name>
    <name type="common">Blue stain fungus</name>
    <name type="synonym">Graphiocladiella clavigera</name>
    <dbReference type="NCBI Taxonomy" id="655863"/>
    <lineage>
        <taxon>Eukaryota</taxon>
        <taxon>Fungi</taxon>
        <taxon>Dikarya</taxon>
        <taxon>Ascomycota</taxon>
        <taxon>Pezizomycotina</taxon>
        <taxon>Sordariomycetes</taxon>
        <taxon>Sordariomycetidae</taxon>
        <taxon>Ophiostomatales</taxon>
        <taxon>Ophiostomataceae</taxon>
        <taxon>Leptographium</taxon>
    </lineage>
</organism>
<dbReference type="AlphaFoldDB" id="F0XDM1"/>
<dbReference type="InterPro" id="IPR014710">
    <property type="entry name" value="RmlC-like_jellyroll"/>
</dbReference>
<dbReference type="eggNOG" id="ENOG502SJKY">
    <property type="taxonomic scope" value="Eukaryota"/>
</dbReference>
<dbReference type="CDD" id="cd02219">
    <property type="entry name" value="cupin_YjlB-like"/>
    <property type="match status" value="1"/>
</dbReference>
<dbReference type="InterPro" id="IPR036188">
    <property type="entry name" value="FAD/NAD-bd_sf"/>
</dbReference>
<dbReference type="Pfam" id="PF00190">
    <property type="entry name" value="Cupin_1"/>
    <property type="match status" value="1"/>
</dbReference>
<dbReference type="SUPFAM" id="SSF51182">
    <property type="entry name" value="RmlC-like cupins"/>
    <property type="match status" value="1"/>
</dbReference>
<dbReference type="SUPFAM" id="SSF51905">
    <property type="entry name" value="FAD/NAD(P)-binding domain"/>
    <property type="match status" value="1"/>
</dbReference>
<dbReference type="InterPro" id="IPR006045">
    <property type="entry name" value="Cupin_1"/>
</dbReference>
<dbReference type="PANTHER" id="PTHR36448">
    <property type="entry name" value="BLR7373 PROTEIN"/>
    <property type="match status" value="1"/>
</dbReference>
<dbReference type="InParanoid" id="F0XDM1"/>
<dbReference type="InterPro" id="IPR047121">
    <property type="entry name" value="YjiB-like"/>
</dbReference>
<gene>
    <name evidence="2" type="ORF">CMQ_1173</name>
</gene>
<dbReference type="Gene3D" id="3.30.70.1990">
    <property type="match status" value="1"/>
</dbReference>
<evidence type="ECO:0000259" key="1">
    <source>
        <dbReference type="Pfam" id="PF00190"/>
    </source>
</evidence>
<dbReference type="RefSeq" id="XP_014173727.1">
    <property type="nucleotide sequence ID" value="XM_014318252.1"/>
</dbReference>